<keyword evidence="2" id="KW-1185">Reference proteome</keyword>
<proteinExistence type="predicted"/>
<protein>
    <recommendedName>
        <fullName evidence="3">Heavy-metal resistance protein</fullName>
    </recommendedName>
</protein>
<name>A0A7X2ZUP6_9FLAO</name>
<accession>A0A7X2ZUP6</accession>
<dbReference type="Proteomes" id="UP000540519">
    <property type="component" value="Unassembled WGS sequence"/>
</dbReference>
<organism evidence="1 2">
    <name type="scientific">Zobellia amurskyensis</name>
    <dbReference type="NCBI Taxonomy" id="248905"/>
    <lineage>
        <taxon>Bacteria</taxon>
        <taxon>Pseudomonadati</taxon>
        <taxon>Bacteroidota</taxon>
        <taxon>Flavobacteriia</taxon>
        <taxon>Flavobacteriales</taxon>
        <taxon>Flavobacteriaceae</taxon>
        <taxon>Zobellia</taxon>
    </lineage>
</organism>
<reference evidence="1 2" key="1">
    <citation type="journal article" date="2019" name="Mar. Drugs">
        <title>Comparative Genomics and CAZyme Genome Repertoires of Marine Zobellia amurskyensis KMM 3526(T) and Zobellia laminariae KMM 3676(T).</title>
        <authorList>
            <person name="Chernysheva N."/>
            <person name="Bystritskaya E."/>
            <person name="Stenkova A."/>
            <person name="Golovkin I."/>
            <person name="Nedashkovskaya O."/>
            <person name="Isaeva M."/>
        </authorList>
    </citation>
    <scope>NUCLEOTIDE SEQUENCE [LARGE SCALE GENOMIC DNA]</scope>
    <source>
        <strain evidence="1 2">KMM 3526</strain>
    </source>
</reference>
<sequence length="133" mass="15396">MFFSVVNAQNCTLDIGGKNNETIKTLFQLNEEQVSVMESLQGELEVKTKSVEDQIEKLLAQHPQSTEEDLIKLAEKYKTLQQQLVEAAYDSDKQLLSVFNVKQYERYLQLCNEAIRQPIKVEPKNYEIPVEEE</sequence>
<comment type="caution">
    <text evidence="1">The sequence shown here is derived from an EMBL/GenBank/DDBJ whole genome shotgun (WGS) entry which is preliminary data.</text>
</comment>
<evidence type="ECO:0008006" key="3">
    <source>
        <dbReference type="Google" id="ProtNLM"/>
    </source>
</evidence>
<dbReference type="EMBL" id="RCNR01000023">
    <property type="protein sequence ID" value="MUH36699.1"/>
    <property type="molecule type" value="Genomic_DNA"/>
</dbReference>
<evidence type="ECO:0000313" key="1">
    <source>
        <dbReference type="EMBL" id="MUH36699.1"/>
    </source>
</evidence>
<gene>
    <name evidence="1" type="ORF">D9O36_12670</name>
</gene>
<evidence type="ECO:0000313" key="2">
    <source>
        <dbReference type="Proteomes" id="UP000540519"/>
    </source>
</evidence>
<dbReference type="AlphaFoldDB" id="A0A7X2ZUP6"/>